<dbReference type="EMBL" id="JH431106">
    <property type="status" value="NOT_ANNOTATED_CDS"/>
    <property type="molecule type" value="Genomic_DNA"/>
</dbReference>
<dbReference type="EnsemblMetazoa" id="SMAR002357-RA">
    <property type="protein sequence ID" value="SMAR002357-PA"/>
    <property type="gene ID" value="SMAR002357"/>
</dbReference>
<evidence type="ECO:0000313" key="1">
    <source>
        <dbReference type="EnsemblMetazoa" id="SMAR002357-PA"/>
    </source>
</evidence>
<reference evidence="2" key="1">
    <citation type="submission" date="2011-05" db="EMBL/GenBank/DDBJ databases">
        <authorList>
            <person name="Richards S.R."/>
            <person name="Qu J."/>
            <person name="Jiang H."/>
            <person name="Jhangiani S.N."/>
            <person name="Agravi P."/>
            <person name="Goodspeed R."/>
            <person name="Gross S."/>
            <person name="Mandapat C."/>
            <person name="Jackson L."/>
            <person name="Mathew T."/>
            <person name="Pu L."/>
            <person name="Thornton R."/>
            <person name="Saada N."/>
            <person name="Wilczek-Boney K.B."/>
            <person name="Lee S."/>
            <person name="Kovar C."/>
            <person name="Wu Y."/>
            <person name="Scherer S.E."/>
            <person name="Worley K.C."/>
            <person name="Muzny D.M."/>
            <person name="Gibbs R."/>
        </authorList>
    </citation>
    <scope>NUCLEOTIDE SEQUENCE</scope>
    <source>
        <strain evidence="2">Brora</strain>
    </source>
</reference>
<name>T1IMY8_STRMM</name>
<dbReference type="AlphaFoldDB" id="T1IMY8"/>
<dbReference type="PANTHER" id="PTHR46844">
    <property type="entry name" value="SLR5058 PROTEIN"/>
    <property type="match status" value="1"/>
</dbReference>
<sequence length="125" mass="14516">MTRNWAAPITSQYSCCENIDDNVNKECDRFRRNLQEFYQKLTLPKVAWLDEGKDLPIAEYFTQLKLKESDKSIEIEEIFNSVNEKQPNRILFEGQPGFGKTTLATKLVHDYGPITKITSISNLHF</sequence>
<dbReference type="PANTHER" id="PTHR46844:SF1">
    <property type="entry name" value="SLR5058 PROTEIN"/>
    <property type="match status" value="1"/>
</dbReference>
<dbReference type="SUPFAM" id="SSF52540">
    <property type="entry name" value="P-loop containing nucleoside triphosphate hydrolases"/>
    <property type="match status" value="1"/>
</dbReference>
<protein>
    <submittedName>
        <fullName evidence="1">Uncharacterized protein</fullName>
    </submittedName>
</protein>
<keyword evidence="2" id="KW-1185">Reference proteome</keyword>
<evidence type="ECO:0000313" key="2">
    <source>
        <dbReference type="Proteomes" id="UP000014500"/>
    </source>
</evidence>
<reference evidence="1" key="2">
    <citation type="submission" date="2015-02" db="UniProtKB">
        <authorList>
            <consortium name="EnsemblMetazoa"/>
        </authorList>
    </citation>
    <scope>IDENTIFICATION</scope>
</reference>
<dbReference type="HOGENOM" id="CLU_1995453_0_0_1"/>
<dbReference type="Proteomes" id="UP000014500">
    <property type="component" value="Unassembled WGS sequence"/>
</dbReference>
<dbReference type="Gene3D" id="3.40.50.300">
    <property type="entry name" value="P-loop containing nucleotide triphosphate hydrolases"/>
    <property type="match status" value="1"/>
</dbReference>
<organism evidence="1 2">
    <name type="scientific">Strigamia maritima</name>
    <name type="common">European centipede</name>
    <name type="synonym">Geophilus maritimus</name>
    <dbReference type="NCBI Taxonomy" id="126957"/>
    <lineage>
        <taxon>Eukaryota</taxon>
        <taxon>Metazoa</taxon>
        <taxon>Ecdysozoa</taxon>
        <taxon>Arthropoda</taxon>
        <taxon>Myriapoda</taxon>
        <taxon>Chilopoda</taxon>
        <taxon>Pleurostigmophora</taxon>
        <taxon>Geophilomorpha</taxon>
        <taxon>Linotaeniidae</taxon>
        <taxon>Strigamia</taxon>
    </lineage>
</organism>
<accession>T1IMY8</accession>
<dbReference type="InterPro" id="IPR027417">
    <property type="entry name" value="P-loop_NTPase"/>
</dbReference>
<proteinExistence type="predicted"/>